<gene>
    <name evidence="3" type="ORF">FA14DRAFT_154389</name>
</gene>
<dbReference type="AlphaFoldDB" id="A0A316VHH9"/>
<proteinExistence type="predicted"/>
<keyword evidence="2" id="KW-0732">Signal</keyword>
<evidence type="ECO:0000313" key="3">
    <source>
        <dbReference type="EMBL" id="PWN34955.1"/>
    </source>
</evidence>
<evidence type="ECO:0000256" key="1">
    <source>
        <dbReference type="SAM" id="MobiDB-lite"/>
    </source>
</evidence>
<dbReference type="GeneID" id="37019458"/>
<protein>
    <recommendedName>
        <fullName evidence="5">Secreted protein</fullName>
    </recommendedName>
</protein>
<accession>A0A316VHH9</accession>
<evidence type="ECO:0008006" key="5">
    <source>
        <dbReference type="Google" id="ProtNLM"/>
    </source>
</evidence>
<dbReference type="RefSeq" id="XP_025355257.1">
    <property type="nucleotide sequence ID" value="XM_025497677.1"/>
</dbReference>
<feature type="compositionally biased region" description="Basic and acidic residues" evidence="1">
    <location>
        <begin position="161"/>
        <end position="170"/>
    </location>
</feature>
<organism evidence="3 4">
    <name type="scientific">Meira miltonrushii</name>
    <dbReference type="NCBI Taxonomy" id="1280837"/>
    <lineage>
        <taxon>Eukaryota</taxon>
        <taxon>Fungi</taxon>
        <taxon>Dikarya</taxon>
        <taxon>Basidiomycota</taxon>
        <taxon>Ustilaginomycotina</taxon>
        <taxon>Exobasidiomycetes</taxon>
        <taxon>Exobasidiales</taxon>
        <taxon>Brachybasidiaceae</taxon>
        <taxon>Meira</taxon>
    </lineage>
</organism>
<keyword evidence="4" id="KW-1185">Reference proteome</keyword>
<dbReference type="EMBL" id="KZ819603">
    <property type="protein sequence ID" value="PWN34955.1"/>
    <property type="molecule type" value="Genomic_DNA"/>
</dbReference>
<feature type="signal peptide" evidence="2">
    <location>
        <begin position="1"/>
        <end position="21"/>
    </location>
</feature>
<feature type="region of interest" description="Disordered" evidence="1">
    <location>
        <begin position="137"/>
        <end position="170"/>
    </location>
</feature>
<evidence type="ECO:0000256" key="2">
    <source>
        <dbReference type="SAM" id="SignalP"/>
    </source>
</evidence>
<sequence length="170" mass="18915">MQALLDIFKFSLISIAIFVYAHPIPRQSGDQISAVRLGPTENVAEMIAMIPEPYMYTPHNEQIEGSIVITLPEVAFDQTKEELQFVKRARQHEPEAPQPVCPHCGGSGCSSCKSGSTRNHLMNHEIFANHYQDSKMHLSRHLSEHSPQNRGIEGSPFGSGAHEKQRGAKD</sequence>
<name>A0A316VHH9_9BASI</name>
<dbReference type="Proteomes" id="UP000245771">
    <property type="component" value="Unassembled WGS sequence"/>
</dbReference>
<dbReference type="InParanoid" id="A0A316VHH9"/>
<reference evidence="3 4" key="1">
    <citation type="journal article" date="2018" name="Mol. Biol. Evol.">
        <title>Broad Genomic Sampling Reveals a Smut Pathogenic Ancestry of the Fungal Clade Ustilaginomycotina.</title>
        <authorList>
            <person name="Kijpornyongpan T."/>
            <person name="Mondo S.J."/>
            <person name="Barry K."/>
            <person name="Sandor L."/>
            <person name="Lee J."/>
            <person name="Lipzen A."/>
            <person name="Pangilinan J."/>
            <person name="LaButti K."/>
            <person name="Hainaut M."/>
            <person name="Henrissat B."/>
            <person name="Grigoriev I.V."/>
            <person name="Spatafora J.W."/>
            <person name="Aime M.C."/>
        </authorList>
    </citation>
    <scope>NUCLEOTIDE SEQUENCE [LARGE SCALE GENOMIC DNA]</scope>
    <source>
        <strain evidence="3 4">MCA 3882</strain>
    </source>
</reference>
<feature type="chain" id="PRO_5016465887" description="Secreted protein" evidence="2">
    <location>
        <begin position="22"/>
        <end position="170"/>
    </location>
</feature>
<evidence type="ECO:0000313" key="4">
    <source>
        <dbReference type="Proteomes" id="UP000245771"/>
    </source>
</evidence>